<dbReference type="InterPro" id="IPR000160">
    <property type="entry name" value="GGDEF_dom"/>
</dbReference>
<evidence type="ECO:0000259" key="1">
    <source>
        <dbReference type="PROSITE" id="PS50883"/>
    </source>
</evidence>
<dbReference type="PANTHER" id="PTHR33121:SF70">
    <property type="entry name" value="SIGNALING PROTEIN YKOW"/>
    <property type="match status" value="1"/>
</dbReference>
<dbReference type="NCBIfam" id="TIGR00254">
    <property type="entry name" value="GGDEF"/>
    <property type="match status" value="1"/>
</dbReference>
<dbReference type="InterPro" id="IPR050706">
    <property type="entry name" value="Cyclic-di-GMP_PDE-like"/>
</dbReference>
<dbReference type="InterPro" id="IPR029787">
    <property type="entry name" value="Nucleotide_cyclase"/>
</dbReference>
<dbReference type="CDD" id="cd01948">
    <property type="entry name" value="EAL"/>
    <property type="match status" value="1"/>
</dbReference>
<protein>
    <submittedName>
        <fullName evidence="3">Diguanylate cyclase (GGDEF)-like protein</fullName>
    </submittedName>
</protein>
<dbReference type="InterPro" id="IPR001633">
    <property type="entry name" value="EAL_dom"/>
</dbReference>
<reference evidence="3 4" key="1">
    <citation type="submission" date="2023-07" db="EMBL/GenBank/DDBJ databases">
        <title>Genomic Encyclopedia of Type Strains, Phase IV (KMG-IV): sequencing the most valuable type-strain genomes for metagenomic binning, comparative biology and taxonomic classification.</title>
        <authorList>
            <person name="Goeker M."/>
        </authorList>
    </citation>
    <scope>NUCLEOTIDE SEQUENCE [LARGE SCALE GENOMIC DNA]</scope>
    <source>
        <strain evidence="3 4">DSM 19092</strain>
    </source>
</reference>
<dbReference type="PANTHER" id="PTHR33121">
    <property type="entry name" value="CYCLIC DI-GMP PHOSPHODIESTERASE PDEF"/>
    <property type="match status" value="1"/>
</dbReference>
<dbReference type="EMBL" id="JAUSTR010000003">
    <property type="protein sequence ID" value="MDQ0162300.1"/>
    <property type="molecule type" value="Genomic_DNA"/>
</dbReference>
<dbReference type="Pfam" id="PF00563">
    <property type="entry name" value="EAL"/>
    <property type="match status" value="1"/>
</dbReference>
<proteinExistence type="predicted"/>
<organism evidence="3 4">
    <name type="scientific">Aeribacillus alveayuensis</name>
    <dbReference type="NCBI Taxonomy" id="279215"/>
    <lineage>
        <taxon>Bacteria</taxon>
        <taxon>Bacillati</taxon>
        <taxon>Bacillota</taxon>
        <taxon>Bacilli</taxon>
        <taxon>Bacillales</taxon>
        <taxon>Bacillaceae</taxon>
        <taxon>Aeribacillus</taxon>
    </lineage>
</organism>
<dbReference type="Proteomes" id="UP001225646">
    <property type="component" value="Unassembled WGS sequence"/>
</dbReference>
<dbReference type="SUPFAM" id="SSF55073">
    <property type="entry name" value="Nucleotide cyclase"/>
    <property type="match status" value="1"/>
</dbReference>
<dbReference type="SMART" id="SM00267">
    <property type="entry name" value="GGDEF"/>
    <property type="match status" value="1"/>
</dbReference>
<feature type="domain" description="EAL" evidence="1">
    <location>
        <begin position="291"/>
        <end position="545"/>
    </location>
</feature>
<keyword evidence="4" id="KW-1185">Reference proteome</keyword>
<dbReference type="RefSeq" id="WP_044747576.1">
    <property type="nucleotide sequence ID" value="NZ_JAUSTR010000003.1"/>
</dbReference>
<dbReference type="InterPro" id="IPR035919">
    <property type="entry name" value="EAL_sf"/>
</dbReference>
<dbReference type="InterPro" id="IPR043128">
    <property type="entry name" value="Rev_trsase/Diguanyl_cyclase"/>
</dbReference>
<evidence type="ECO:0000313" key="4">
    <source>
        <dbReference type="Proteomes" id="UP001225646"/>
    </source>
</evidence>
<accession>A0ABT9VNK5</accession>
<dbReference type="SUPFAM" id="SSF141868">
    <property type="entry name" value="EAL domain-like"/>
    <property type="match status" value="1"/>
</dbReference>
<evidence type="ECO:0000259" key="2">
    <source>
        <dbReference type="PROSITE" id="PS50887"/>
    </source>
</evidence>
<sequence length="549" mass="64931">MQNIHQKESEFFTIYHLHPEPIFICDVNGTIQQYNKQAFNFVQEHCNIQRLETVYELFQNENWVEGLFENVKRRQEVIHHETTLYTEFPIYVTAIPLSKTSVAFILQDMSRVKESKHFIQYFMYYDELTNLPNEKAISEQLKQICKSANTRAAIIKVNLNRFKYLSDMYGNEFRDQVILYVAKLLKENISKPHFVGRLSTDEFIIIIKDVKNKEQTISFIQQKVDNLDQKFVFKGQEIYYDFQVGIAFYPEDGNDAETLIQNSEIAAKIGLNKNKKVCLFNPLYGQPFYRKAMLERDLYQAIKKNELELYYQPIIDTKSCNIAGFEVLLRWKHKNIGMISPEEFIPIAEETGFIIEIGRWSMEEALKQLCIWRNKGYKNLKISLNWSIRQFFQQDLLKMINSLLNKYNIPPECLELEITESHLMYNIDYFLNMIKELKELSVNVSIDDFGTGYSSLSYLTKLKLDKIKIDRSFIQNLDRDEENNVVVKTVISLAKNLQLSIIAEGVEKQEHISFLHRHQCYYMQGYYFSKPVCRKEAEHLLEHWNKQGC</sequence>
<dbReference type="Gene3D" id="3.20.20.450">
    <property type="entry name" value="EAL domain"/>
    <property type="match status" value="1"/>
</dbReference>
<evidence type="ECO:0000313" key="3">
    <source>
        <dbReference type="EMBL" id="MDQ0162300.1"/>
    </source>
</evidence>
<dbReference type="PROSITE" id="PS50887">
    <property type="entry name" value="GGDEF"/>
    <property type="match status" value="1"/>
</dbReference>
<gene>
    <name evidence="3" type="ORF">J2S06_001376</name>
</gene>
<name>A0ABT9VNK5_9BACI</name>
<dbReference type="Pfam" id="PF00990">
    <property type="entry name" value="GGDEF"/>
    <property type="match status" value="1"/>
</dbReference>
<feature type="domain" description="GGDEF" evidence="2">
    <location>
        <begin position="150"/>
        <end position="282"/>
    </location>
</feature>
<dbReference type="PROSITE" id="PS50883">
    <property type="entry name" value="EAL"/>
    <property type="match status" value="1"/>
</dbReference>
<dbReference type="CDD" id="cd01949">
    <property type="entry name" value="GGDEF"/>
    <property type="match status" value="1"/>
</dbReference>
<dbReference type="Gene3D" id="3.30.70.270">
    <property type="match status" value="1"/>
</dbReference>
<dbReference type="SMART" id="SM00052">
    <property type="entry name" value="EAL"/>
    <property type="match status" value="1"/>
</dbReference>
<comment type="caution">
    <text evidence="3">The sequence shown here is derived from an EMBL/GenBank/DDBJ whole genome shotgun (WGS) entry which is preliminary data.</text>
</comment>